<dbReference type="RefSeq" id="WP_244521254.1">
    <property type="nucleotide sequence ID" value="NZ_FMXQ01000005.1"/>
</dbReference>
<feature type="transmembrane region" description="Helical" evidence="8">
    <location>
        <begin position="55"/>
        <end position="76"/>
    </location>
</feature>
<dbReference type="CDD" id="cd06579">
    <property type="entry name" value="TM_PBP1_transp_AraH_like"/>
    <property type="match status" value="1"/>
</dbReference>
<keyword evidence="6 8" id="KW-1133">Transmembrane helix</keyword>
<feature type="transmembrane region" description="Helical" evidence="8">
    <location>
        <begin position="281"/>
        <end position="301"/>
    </location>
</feature>
<dbReference type="GO" id="GO:0022857">
    <property type="term" value="F:transmembrane transporter activity"/>
    <property type="evidence" value="ECO:0007669"/>
    <property type="project" value="InterPro"/>
</dbReference>
<dbReference type="PANTHER" id="PTHR32196">
    <property type="entry name" value="ABC TRANSPORTER PERMEASE PROTEIN YPHD-RELATED-RELATED"/>
    <property type="match status" value="1"/>
</dbReference>
<evidence type="ECO:0000256" key="8">
    <source>
        <dbReference type="SAM" id="Phobius"/>
    </source>
</evidence>
<evidence type="ECO:0000256" key="4">
    <source>
        <dbReference type="ARBA" id="ARBA00022519"/>
    </source>
</evidence>
<feature type="transmembrane region" description="Helical" evidence="8">
    <location>
        <begin position="106"/>
        <end position="128"/>
    </location>
</feature>
<feature type="transmembrane region" description="Helical" evidence="8">
    <location>
        <begin position="254"/>
        <end position="274"/>
    </location>
</feature>
<keyword evidence="10" id="KW-1185">Reference proteome</keyword>
<dbReference type="PANTHER" id="PTHR32196:SF21">
    <property type="entry name" value="ABC TRANSPORTER PERMEASE PROTEIN YPHD-RELATED"/>
    <property type="match status" value="1"/>
</dbReference>
<feature type="transmembrane region" description="Helical" evidence="8">
    <location>
        <begin position="29"/>
        <end position="49"/>
    </location>
</feature>
<keyword evidence="3" id="KW-1003">Cell membrane</keyword>
<keyword evidence="5 8" id="KW-0812">Transmembrane</keyword>
<evidence type="ECO:0000256" key="2">
    <source>
        <dbReference type="ARBA" id="ARBA00022448"/>
    </source>
</evidence>
<comment type="subcellular location">
    <subcellularLocation>
        <location evidence="1">Cell membrane</location>
        <topology evidence="1">Multi-pass membrane protein</topology>
    </subcellularLocation>
</comment>
<dbReference type="GO" id="GO:0005886">
    <property type="term" value="C:plasma membrane"/>
    <property type="evidence" value="ECO:0007669"/>
    <property type="project" value="UniProtKB-SubCell"/>
</dbReference>
<reference evidence="9 10" key="1">
    <citation type="submission" date="2016-10" db="EMBL/GenBank/DDBJ databases">
        <authorList>
            <person name="de Groot N.N."/>
        </authorList>
    </citation>
    <scope>NUCLEOTIDE SEQUENCE [LARGE SCALE GENOMIC DNA]</scope>
    <source>
        <strain evidence="9 10">ATCC 35022</strain>
    </source>
</reference>
<organism evidence="9 10">
    <name type="scientific">Bauldia litoralis</name>
    <dbReference type="NCBI Taxonomy" id="665467"/>
    <lineage>
        <taxon>Bacteria</taxon>
        <taxon>Pseudomonadati</taxon>
        <taxon>Pseudomonadota</taxon>
        <taxon>Alphaproteobacteria</taxon>
        <taxon>Hyphomicrobiales</taxon>
        <taxon>Kaistiaceae</taxon>
        <taxon>Bauldia</taxon>
    </lineage>
</organism>
<accession>A0A1G6CSP1</accession>
<dbReference type="Pfam" id="PF02653">
    <property type="entry name" value="BPD_transp_2"/>
    <property type="match status" value="1"/>
</dbReference>
<protein>
    <submittedName>
        <fullName evidence="9">Monosaccharide ABC transporter membrane protein, CUT2 family (TC 3.A.1.2.-)</fullName>
    </submittedName>
</protein>
<evidence type="ECO:0000256" key="5">
    <source>
        <dbReference type="ARBA" id="ARBA00022692"/>
    </source>
</evidence>
<dbReference type="AlphaFoldDB" id="A0A1G6CSP1"/>
<dbReference type="EMBL" id="FMXQ01000005">
    <property type="protein sequence ID" value="SDB35908.1"/>
    <property type="molecule type" value="Genomic_DNA"/>
</dbReference>
<feature type="transmembrane region" description="Helical" evidence="8">
    <location>
        <begin position="135"/>
        <end position="154"/>
    </location>
</feature>
<dbReference type="Proteomes" id="UP000199071">
    <property type="component" value="Unassembled WGS sequence"/>
</dbReference>
<proteinExistence type="predicted"/>
<feature type="transmembrane region" description="Helical" evidence="8">
    <location>
        <begin position="307"/>
        <end position="325"/>
    </location>
</feature>
<evidence type="ECO:0000256" key="3">
    <source>
        <dbReference type="ARBA" id="ARBA00022475"/>
    </source>
</evidence>
<gene>
    <name evidence="9" type="ORF">SAMN02982931_02701</name>
</gene>
<evidence type="ECO:0000256" key="1">
    <source>
        <dbReference type="ARBA" id="ARBA00004651"/>
    </source>
</evidence>
<keyword evidence="7 8" id="KW-0472">Membrane</keyword>
<sequence length="332" mass="34428">MALTKMVTEVSSPPTSGSLVGALASNGQIVLVAALVIICVGISLVVPQFYSGANIIAILRQVALVLIVACGMTMLLITAEVDLSVGASLAFVGVVAMDVINLTDSVFLGAVAGIAFGAFVGLVNGVVVTRLKVNSLIATIGTMMILQGGVFLYTREAIQNHHHIASFVDIGAGYVGPVPIPVIIAAIIFVASYVVLRHTTLGRYLYAVGANEKTARLSGLRSTRLKLFAFVLTGALVGVAGLILGSLMNAGQPTAGRGFELTVIAAVILGGTSLSGGRGTLIGTLLGVFILKIIDNGIIILQWNQDLQMIVPGVVLILAIYLDILRRRADAR</sequence>
<feature type="transmembrane region" description="Helical" evidence="8">
    <location>
        <begin position="227"/>
        <end position="248"/>
    </location>
</feature>
<feature type="transmembrane region" description="Helical" evidence="8">
    <location>
        <begin position="174"/>
        <end position="196"/>
    </location>
</feature>
<evidence type="ECO:0000313" key="9">
    <source>
        <dbReference type="EMBL" id="SDB35908.1"/>
    </source>
</evidence>
<dbReference type="InterPro" id="IPR001851">
    <property type="entry name" value="ABC_transp_permease"/>
</dbReference>
<dbReference type="STRING" id="665467.SAMN02982931_02701"/>
<keyword evidence="2" id="KW-0813">Transport</keyword>
<evidence type="ECO:0000256" key="6">
    <source>
        <dbReference type="ARBA" id="ARBA00022989"/>
    </source>
</evidence>
<name>A0A1G6CSP1_9HYPH</name>
<evidence type="ECO:0000256" key="7">
    <source>
        <dbReference type="ARBA" id="ARBA00023136"/>
    </source>
</evidence>
<evidence type="ECO:0000313" key="10">
    <source>
        <dbReference type="Proteomes" id="UP000199071"/>
    </source>
</evidence>
<keyword evidence="4" id="KW-0997">Cell inner membrane</keyword>